<dbReference type="RefSeq" id="WP_378054909.1">
    <property type="nucleotide sequence ID" value="NZ_JBHSIS010000002.1"/>
</dbReference>
<evidence type="ECO:0000313" key="1">
    <source>
        <dbReference type="EMBL" id="MFC4852960.1"/>
    </source>
</evidence>
<organism evidence="1 2">
    <name type="scientific">Actinophytocola glycyrrhizae</name>
    <dbReference type="NCBI Taxonomy" id="2044873"/>
    <lineage>
        <taxon>Bacteria</taxon>
        <taxon>Bacillati</taxon>
        <taxon>Actinomycetota</taxon>
        <taxon>Actinomycetes</taxon>
        <taxon>Pseudonocardiales</taxon>
        <taxon>Pseudonocardiaceae</taxon>
    </lineage>
</organism>
<comment type="caution">
    <text evidence="1">The sequence shown here is derived from an EMBL/GenBank/DDBJ whole genome shotgun (WGS) entry which is preliminary data.</text>
</comment>
<gene>
    <name evidence="1" type="ORF">ACFPCV_05545</name>
</gene>
<proteinExistence type="predicted"/>
<evidence type="ECO:0000313" key="2">
    <source>
        <dbReference type="Proteomes" id="UP001595859"/>
    </source>
</evidence>
<dbReference type="EMBL" id="JBHSIS010000002">
    <property type="protein sequence ID" value="MFC4852960.1"/>
    <property type="molecule type" value="Genomic_DNA"/>
</dbReference>
<reference evidence="2" key="1">
    <citation type="journal article" date="2019" name="Int. J. Syst. Evol. Microbiol.">
        <title>The Global Catalogue of Microorganisms (GCM) 10K type strain sequencing project: providing services to taxonomists for standard genome sequencing and annotation.</title>
        <authorList>
            <consortium name="The Broad Institute Genomics Platform"/>
            <consortium name="The Broad Institute Genome Sequencing Center for Infectious Disease"/>
            <person name="Wu L."/>
            <person name="Ma J."/>
        </authorList>
    </citation>
    <scope>NUCLEOTIDE SEQUENCE [LARGE SCALE GENOMIC DNA]</scope>
    <source>
        <strain evidence="2">ZS-22-S1</strain>
    </source>
</reference>
<evidence type="ECO:0008006" key="3">
    <source>
        <dbReference type="Google" id="ProtNLM"/>
    </source>
</evidence>
<accession>A0ABV9RUE9</accession>
<keyword evidence="2" id="KW-1185">Reference proteome</keyword>
<protein>
    <recommendedName>
        <fullName evidence="3">ASCH domain-containing protein</fullName>
    </recommendedName>
</protein>
<name>A0ABV9RUE9_9PSEU</name>
<sequence length="137" mass="15119">MLDVREFRAACHAAARRTAGSLVEFRLARRATPSFHQGVIAYRDKTVAVVCDRNAPLTAIAQPRVIEGVDALDSGPLTFLDIPGLHGALETILGHRVLTKADLNAPFQQADWPHIAATDIKYWRPTTVGEALFNFWD</sequence>
<dbReference type="Proteomes" id="UP001595859">
    <property type="component" value="Unassembled WGS sequence"/>
</dbReference>